<organism evidence="2 3">
    <name type="scientific">Loktanella salsilacus</name>
    <dbReference type="NCBI Taxonomy" id="195913"/>
    <lineage>
        <taxon>Bacteria</taxon>
        <taxon>Pseudomonadati</taxon>
        <taxon>Pseudomonadota</taxon>
        <taxon>Alphaproteobacteria</taxon>
        <taxon>Rhodobacterales</taxon>
        <taxon>Roseobacteraceae</taxon>
        <taxon>Loktanella</taxon>
    </lineage>
</organism>
<dbReference type="Proteomes" id="UP000199550">
    <property type="component" value="Unassembled WGS sequence"/>
</dbReference>
<proteinExistence type="predicted"/>
<dbReference type="AlphaFoldDB" id="A0A1I4HQU4"/>
<dbReference type="OrthoDB" id="7871237at2"/>
<sequence length="85" mass="9131">MRLLLISAALTAFALPALADDTTGTVVAYDRVSHVIVLDDRSIWEVPADFALPTDLIAGDRILIDYQSNGDNGVGKFLSITRVEG</sequence>
<keyword evidence="3" id="KW-1185">Reference proteome</keyword>
<dbReference type="EMBL" id="FOTF01000019">
    <property type="protein sequence ID" value="SFL44120.1"/>
    <property type="molecule type" value="Genomic_DNA"/>
</dbReference>
<evidence type="ECO:0000256" key="1">
    <source>
        <dbReference type="SAM" id="SignalP"/>
    </source>
</evidence>
<dbReference type="RefSeq" id="WP_090190810.1">
    <property type="nucleotide sequence ID" value="NZ_CAXIDI010000004.1"/>
</dbReference>
<gene>
    <name evidence="2" type="ORF">SAMN04488004_11919</name>
</gene>
<dbReference type="GeneID" id="97890165"/>
<evidence type="ECO:0000313" key="3">
    <source>
        <dbReference type="Proteomes" id="UP000199550"/>
    </source>
</evidence>
<accession>A0A1I4HQU4</accession>
<keyword evidence="1" id="KW-0732">Signal</keyword>
<feature type="chain" id="PRO_5011453343" description="DUF1344 domain-containing protein" evidence="1">
    <location>
        <begin position="20"/>
        <end position="85"/>
    </location>
</feature>
<reference evidence="2 3" key="1">
    <citation type="submission" date="2016-10" db="EMBL/GenBank/DDBJ databases">
        <authorList>
            <person name="de Groot N.N."/>
        </authorList>
    </citation>
    <scope>NUCLEOTIDE SEQUENCE [LARGE SCALE GENOMIC DNA]</scope>
    <source>
        <strain evidence="2 3">DSM 16199</strain>
    </source>
</reference>
<feature type="signal peptide" evidence="1">
    <location>
        <begin position="1"/>
        <end position="19"/>
    </location>
</feature>
<evidence type="ECO:0000313" key="2">
    <source>
        <dbReference type="EMBL" id="SFL44120.1"/>
    </source>
</evidence>
<protein>
    <recommendedName>
        <fullName evidence="4">DUF1344 domain-containing protein</fullName>
    </recommendedName>
</protein>
<name>A0A1I4HQU4_9RHOB</name>
<evidence type="ECO:0008006" key="4">
    <source>
        <dbReference type="Google" id="ProtNLM"/>
    </source>
</evidence>